<evidence type="ECO:0008006" key="8">
    <source>
        <dbReference type="Google" id="ProtNLM"/>
    </source>
</evidence>
<keyword evidence="2 5" id="KW-0812">Transmembrane</keyword>
<dbReference type="InterPro" id="IPR006480">
    <property type="entry name" value="Phage_holin_4_1"/>
</dbReference>
<evidence type="ECO:0000256" key="3">
    <source>
        <dbReference type="ARBA" id="ARBA00022989"/>
    </source>
</evidence>
<keyword evidence="7" id="KW-1185">Reference proteome</keyword>
<feature type="transmembrane region" description="Helical" evidence="5">
    <location>
        <begin position="25"/>
        <end position="43"/>
    </location>
</feature>
<evidence type="ECO:0000256" key="4">
    <source>
        <dbReference type="ARBA" id="ARBA00023136"/>
    </source>
</evidence>
<dbReference type="RefSeq" id="WP_120197607.1">
    <property type="nucleotide sequence ID" value="NZ_MCIA01000030.1"/>
</dbReference>
<keyword evidence="4 5" id="KW-0472">Membrane</keyword>
<evidence type="ECO:0000256" key="5">
    <source>
        <dbReference type="SAM" id="Phobius"/>
    </source>
</evidence>
<reference evidence="6 7" key="1">
    <citation type="submission" date="2016-08" db="EMBL/GenBank/DDBJ databases">
        <title>A new outlook on sporulation: Clostridium algidixylanolyticum.</title>
        <authorList>
            <person name="Poppleton D.I."/>
            <person name="Gribaldo S."/>
        </authorList>
    </citation>
    <scope>NUCLEOTIDE SEQUENCE [LARGE SCALE GENOMIC DNA]</scope>
    <source>
        <strain evidence="6 7">SPL73</strain>
    </source>
</reference>
<dbReference type="Pfam" id="PF05105">
    <property type="entry name" value="Phage_holin_4_1"/>
    <property type="match status" value="1"/>
</dbReference>
<dbReference type="GO" id="GO:0016020">
    <property type="term" value="C:membrane"/>
    <property type="evidence" value="ECO:0007669"/>
    <property type="project" value="UniProtKB-SubCell"/>
</dbReference>
<evidence type="ECO:0000256" key="1">
    <source>
        <dbReference type="ARBA" id="ARBA00004141"/>
    </source>
</evidence>
<dbReference type="OrthoDB" id="88184at2"/>
<protein>
    <recommendedName>
        <fullName evidence="8">Holin</fullName>
    </recommendedName>
</protein>
<dbReference type="EMBL" id="MCIA01000030">
    <property type="protein sequence ID" value="RKD30817.1"/>
    <property type="molecule type" value="Genomic_DNA"/>
</dbReference>
<keyword evidence="3 5" id="KW-1133">Transmembrane helix</keyword>
<evidence type="ECO:0000256" key="2">
    <source>
        <dbReference type="ARBA" id="ARBA00022692"/>
    </source>
</evidence>
<gene>
    <name evidence="6" type="ORF">BET01_05745</name>
</gene>
<proteinExistence type="predicted"/>
<evidence type="ECO:0000313" key="7">
    <source>
        <dbReference type="Proteomes" id="UP000284277"/>
    </source>
</evidence>
<dbReference type="NCBIfam" id="TIGR01593">
    <property type="entry name" value="holin_tox_secr"/>
    <property type="match status" value="1"/>
</dbReference>
<dbReference type="AlphaFoldDB" id="A0A419SZX1"/>
<sequence>MDKKIFLERGTMGAIGAWVMDQFDLLLPTVFLLTILMIIDYLSGMLASKKEALDHPNSKQYGWNSKKSLLGIYKKASYIFIISVAVCTDYIIYKFTVELGIKFEHKTIFGLLVTTWLIVNELISILENAGRMGANLPDFLKKVLTELQSSIDKKGKKM</sequence>
<comment type="caution">
    <text evidence="6">The sequence shown here is derived from an EMBL/GenBank/DDBJ whole genome shotgun (WGS) entry which is preliminary data.</text>
</comment>
<comment type="subcellular location">
    <subcellularLocation>
        <location evidence="1">Membrane</location>
        <topology evidence="1">Multi-pass membrane protein</topology>
    </subcellularLocation>
</comment>
<organism evidence="6 7">
    <name type="scientific">Lacrimispora algidixylanolytica</name>
    <dbReference type="NCBI Taxonomy" id="94868"/>
    <lineage>
        <taxon>Bacteria</taxon>
        <taxon>Bacillati</taxon>
        <taxon>Bacillota</taxon>
        <taxon>Clostridia</taxon>
        <taxon>Lachnospirales</taxon>
        <taxon>Lachnospiraceae</taxon>
        <taxon>Lacrimispora</taxon>
    </lineage>
</organism>
<dbReference type="Proteomes" id="UP000284277">
    <property type="component" value="Unassembled WGS sequence"/>
</dbReference>
<accession>A0A419SZX1</accession>
<feature type="transmembrane region" description="Helical" evidence="5">
    <location>
        <begin position="108"/>
        <end position="126"/>
    </location>
</feature>
<feature type="transmembrane region" description="Helical" evidence="5">
    <location>
        <begin position="76"/>
        <end position="96"/>
    </location>
</feature>
<name>A0A419SZX1_9FIRM</name>
<evidence type="ECO:0000313" key="6">
    <source>
        <dbReference type="EMBL" id="RKD30817.1"/>
    </source>
</evidence>